<keyword evidence="6" id="KW-1185">Reference proteome</keyword>
<dbReference type="Pfam" id="PF13490">
    <property type="entry name" value="zf-HC2"/>
    <property type="match status" value="1"/>
</dbReference>
<name>A0ABV7YIB1_9ACTN</name>
<evidence type="ECO:0000256" key="3">
    <source>
        <dbReference type="SAM" id="Phobius"/>
    </source>
</evidence>
<keyword evidence="2" id="KW-0804">Transcription</keyword>
<sequence length="233" mass="24211">MTQHDPEAIGAYVLGALDAEDVPALERHLATCPQCQGEYAAMQEGRMALHELPPEALLDGPPEGGDLLLQRTLRTVRTERGATVKRRTLAIALAAAAVVVIGVGGGAVVGRVTAPDKVITQPAPTPTPTPVPGTRQVEATDAATGASMDLTVVPAAGWVRITADVAGIPQGERCRIYVVARDGKRELVGSWLVSETGAAKGTVLSGQALIAPDQVAGVEVENYSGRKFVRANI</sequence>
<keyword evidence="3" id="KW-1133">Transmembrane helix</keyword>
<keyword evidence="3" id="KW-0812">Transmembrane</keyword>
<reference evidence="6" key="1">
    <citation type="journal article" date="2019" name="Int. J. Syst. Evol. Microbiol.">
        <title>The Global Catalogue of Microorganisms (GCM) 10K type strain sequencing project: providing services to taxonomists for standard genome sequencing and annotation.</title>
        <authorList>
            <consortium name="The Broad Institute Genomics Platform"/>
            <consortium name="The Broad Institute Genome Sequencing Center for Infectious Disease"/>
            <person name="Wu L."/>
            <person name="Ma J."/>
        </authorList>
    </citation>
    <scope>NUCLEOTIDE SEQUENCE [LARGE SCALE GENOMIC DNA]</scope>
    <source>
        <strain evidence="6">CGMCC 4.7241</strain>
    </source>
</reference>
<dbReference type="EMBL" id="JBHRZH010000031">
    <property type="protein sequence ID" value="MFC3764692.1"/>
    <property type="molecule type" value="Genomic_DNA"/>
</dbReference>
<comment type="caution">
    <text evidence="5">The sequence shown here is derived from an EMBL/GenBank/DDBJ whole genome shotgun (WGS) entry which is preliminary data.</text>
</comment>
<dbReference type="InterPro" id="IPR041916">
    <property type="entry name" value="Anti_sigma_zinc_sf"/>
</dbReference>
<accession>A0ABV7YIB1</accession>
<feature type="domain" description="Putative zinc-finger" evidence="4">
    <location>
        <begin position="7"/>
        <end position="36"/>
    </location>
</feature>
<dbReference type="RefSeq" id="WP_205119002.1">
    <property type="nucleotide sequence ID" value="NZ_JAFBCM010000001.1"/>
</dbReference>
<feature type="transmembrane region" description="Helical" evidence="3">
    <location>
        <begin position="89"/>
        <end position="109"/>
    </location>
</feature>
<gene>
    <name evidence="5" type="ORF">ACFOUW_27890</name>
</gene>
<evidence type="ECO:0000313" key="5">
    <source>
        <dbReference type="EMBL" id="MFC3764692.1"/>
    </source>
</evidence>
<protein>
    <submittedName>
        <fullName evidence="5">Anti-sigma factor family protein</fullName>
    </submittedName>
</protein>
<proteinExistence type="predicted"/>
<evidence type="ECO:0000256" key="2">
    <source>
        <dbReference type="ARBA" id="ARBA00023163"/>
    </source>
</evidence>
<dbReference type="InterPro" id="IPR027383">
    <property type="entry name" value="Znf_put"/>
</dbReference>
<evidence type="ECO:0000256" key="1">
    <source>
        <dbReference type="ARBA" id="ARBA00023015"/>
    </source>
</evidence>
<evidence type="ECO:0000259" key="4">
    <source>
        <dbReference type="Pfam" id="PF13490"/>
    </source>
</evidence>
<evidence type="ECO:0000313" key="6">
    <source>
        <dbReference type="Proteomes" id="UP001595699"/>
    </source>
</evidence>
<keyword evidence="3" id="KW-0472">Membrane</keyword>
<organism evidence="5 6">
    <name type="scientific">Tenggerimyces flavus</name>
    <dbReference type="NCBI Taxonomy" id="1708749"/>
    <lineage>
        <taxon>Bacteria</taxon>
        <taxon>Bacillati</taxon>
        <taxon>Actinomycetota</taxon>
        <taxon>Actinomycetes</taxon>
        <taxon>Propionibacteriales</taxon>
        <taxon>Nocardioidaceae</taxon>
        <taxon>Tenggerimyces</taxon>
    </lineage>
</organism>
<dbReference type="Gene3D" id="1.10.10.1320">
    <property type="entry name" value="Anti-sigma factor, zinc-finger domain"/>
    <property type="match status" value="1"/>
</dbReference>
<dbReference type="Proteomes" id="UP001595699">
    <property type="component" value="Unassembled WGS sequence"/>
</dbReference>
<keyword evidence="1" id="KW-0805">Transcription regulation</keyword>